<gene>
    <name evidence="2" type="ORF">GNI_029670</name>
</gene>
<feature type="compositionally biased region" description="Polar residues" evidence="1">
    <location>
        <begin position="277"/>
        <end position="287"/>
    </location>
</feature>
<evidence type="ECO:0000313" key="3">
    <source>
        <dbReference type="Proteomes" id="UP000019763"/>
    </source>
</evidence>
<feature type="region of interest" description="Disordered" evidence="1">
    <location>
        <begin position="224"/>
        <end position="287"/>
    </location>
</feature>
<evidence type="ECO:0000256" key="1">
    <source>
        <dbReference type="SAM" id="MobiDB-lite"/>
    </source>
</evidence>
<accession>A0A023BB17</accession>
<keyword evidence="3" id="KW-1185">Reference proteome</keyword>
<name>A0A023BB17_GRENI</name>
<dbReference type="RefSeq" id="XP_011129137.1">
    <property type="nucleotide sequence ID" value="XM_011130835.1"/>
</dbReference>
<feature type="compositionally biased region" description="Basic and acidic residues" evidence="1">
    <location>
        <begin position="240"/>
        <end position="261"/>
    </location>
</feature>
<proteinExistence type="predicted"/>
<organism evidence="2 3">
    <name type="scientific">Gregarina niphandrodes</name>
    <name type="common">Septate eugregarine</name>
    <dbReference type="NCBI Taxonomy" id="110365"/>
    <lineage>
        <taxon>Eukaryota</taxon>
        <taxon>Sar</taxon>
        <taxon>Alveolata</taxon>
        <taxon>Apicomplexa</taxon>
        <taxon>Conoidasida</taxon>
        <taxon>Gregarinasina</taxon>
        <taxon>Eugregarinorida</taxon>
        <taxon>Gregarinidae</taxon>
        <taxon>Gregarina</taxon>
    </lineage>
</organism>
<reference evidence="2" key="1">
    <citation type="submission" date="2013-12" db="EMBL/GenBank/DDBJ databases">
        <authorList>
            <person name="Omoto C.K."/>
            <person name="Sibley D."/>
            <person name="Venepally P."/>
            <person name="Hadjithomas M."/>
            <person name="Karamycheva S."/>
            <person name="Brunk B."/>
            <person name="Roos D."/>
            <person name="Caler E."/>
            <person name="Lorenzi H."/>
        </authorList>
    </citation>
    <scope>NUCLEOTIDE SEQUENCE</scope>
</reference>
<protein>
    <submittedName>
        <fullName evidence="2">Uncharacterized protein</fullName>
    </submittedName>
</protein>
<dbReference type="EMBL" id="AFNH02000223">
    <property type="protein sequence ID" value="EZG79053.1"/>
    <property type="molecule type" value="Genomic_DNA"/>
</dbReference>
<dbReference type="GeneID" id="22911257"/>
<evidence type="ECO:0000313" key="2">
    <source>
        <dbReference type="EMBL" id="EZG79053.1"/>
    </source>
</evidence>
<dbReference type="VEuPathDB" id="CryptoDB:GNI_029670"/>
<dbReference type="AlphaFoldDB" id="A0A023BB17"/>
<sequence length="287" mass="32485">MSGFLEQAKQVVAQNYRKLGGLLANGADQKVSLAWHAQGDLDRQPSAHRVRYEQDLPNREPYSRAETGVSTGSKPFTYTYSQASSLDMREVLEASSAYVPACIPREGHLHFLRATPEVQRQLIREAKKPEHVTIGYKPFVQSQTKGRGGEVKCFCQEMGTCPLCPQQDILRQFPNFNGGVFQLFPSDQGWFEHKKVTESLYDYSKEKGLLPKLVLVDLPPTHLETGKKKQTSFRAPPAQPKKEEQPKKQEQPQKEEELKTEEQEESQGQDDHRLISELTTADTAQQS</sequence>
<comment type="caution">
    <text evidence="2">The sequence shown here is derived from an EMBL/GenBank/DDBJ whole genome shotgun (WGS) entry which is preliminary data.</text>
</comment>
<dbReference type="Proteomes" id="UP000019763">
    <property type="component" value="Unassembled WGS sequence"/>
</dbReference>